<sequence length="449" mass="52029">MMKKVLVSVFLSIVLFFNILDANELKLKQVLIFSRHNVRYPVAVAGNLQRYTQKPWPTLSGRKGALTPKGARLEGYMGEYFAEWFNDNEFLNAGCPDDDEVYVYTNTASRTKATARAFLDSAFKNCSVPVHHKNIDGRDPLFAPLVHNSTQAYRDMVMEEIKRKVSNNEKLKKVLLELNDILNVEESDVCKEDGICDLTEPKNSLTYEVGKKLWVHGPLMIANYVMDFFVMSYYNGLPIKDIAWGNIRSKEKWKEMTELGRQDHDIKYRTVAEDIGAPLMNYLRETFHNYDNKPKLILLVGHDYNLNSITTNMGFQPIDLPKQFEKFPIGGKLVFQRWTDDENDFLKVEYVYPSWSQLRCGKKYSRTAPPQKVVMKLNWCSDKTGLCPWNEFISNNALISLELLKKKMKTESGLFYRLSFYCQYNDVWTSNAHHWGPLPHCFLGILDLK</sequence>
<accession>A0A9P0I872</accession>
<evidence type="ECO:0000256" key="6">
    <source>
        <dbReference type="SAM" id="SignalP"/>
    </source>
</evidence>
<dbReference type="PROSITE" id="PS50206">
    <property type="entry name" value="RHODANESE_3"/>
    <property type="match status" value="1"/>
</dbReference>
<dbReference type="AlphaFoldDB" id="A0A9P0I872"/>
<keyword evidence="9" id="KW-1185">Reference proteome</keyword>
<dbReference type="GO" id="GO:0050308">
    <property type="term" value="F:sugar-phosphatase activity"/>
    <property type="evidence" value="ECO:0007669"/>
    <property type="project" value="TreeGrafter"/>
</dbReference>
<organism evidence="8 9">
    <name type="scientific">Spodoptera littoralis</name>
    <name type="common">Egyptian cotton leafworm</name>
    <dbReference type="NCBI Taxonomy" id="7109"/>
    <lineage>
        <taxon>Eukaryota</taxon>
        <taxon>Metazoa</taxon>
        <taxon>Ecdysozoa</taxon>
        <taxon>Arthropoda</taxon>
        <taxon>Hexapoda</taxon>
        <taxon>Insecta</taxon>
        <taxon>Pterygota</taxon>
        <taxon>Neoptera</taxon>
        <taxon>Endopterygota</taxon>
        <taxon>Lepidoptera</taxon>
        <taxon>Glossata</taxon>
        <taxon>Ditrysia</taxon>
        <taxon>Noctuoidea</taxon>
        <taxon>Noctuidae</taxon>
        <taxon>Amphipyrinae</taxon>
        <taxon>Spodoptera</taxon>
    </lineage>
</organism>
<dbReference type="SUPFAM" id="SSF53254">
    <property type="entry name" value="Phosphoglycerate mutase-like"/>
    <property type="match status" value="1"/>
</dbReference>
<evidence type="ECO:0000313" key="8">
    <source>
        <dbReference type="EMBL" id="CAH1640599.1"/>
    </source>
</evidence>
<evidence type="ECO:0000256" key="4">
    <source>
        <dbReference type="ARBA" id="ARBA00040357"/>
    </source>
</evidence>
<name>A0A9P0I872_SPOLI</name>
<dbReference type="CDD" id="cd07061">
    <property type="entry name" value="HP_HAP_like"/>
    <property type="match status" value="1"/>
</dbReference>
<keyword evidence="6" id="KW-0732">Signal</keyword>
<evidence type="ECO:0000256" key="1">
    <source>
        <dbReference type="ARBA" id="ARBA00005375"/>
    </source>
</evidence>
<dbReference type="InterPro" id="IPR001763">
    <property type="entry name" value="Rhodanese-like_dom"/>
</dbReference>
<dbReference type="PANTHER" id="PTHR11567">
    <property type="entry name" value="ACID PHOSPHATASE-RELATED"/>
    <property type="match status" value="1"/>
</dbReference>
<evidence type="ECO:0000313" key="9">
    <source>
        <dbReference type="Proteomes" id="UP001153321"/>
    </source>
</evidence>
<dbReference type="InterPro" id="IPR000560">
    <property type="entry name" value="His_Pase_clade-2"/>
</dbReference>
<comment type="similarity">
    <text evidence="1">Belongs to the histidine acid phosphatase family.</text>
</comment>
<comment type="catalytic activity">
    <reaction evidence="3">
        <text>3-O-[beta-D-GlcA-(1-&gt;3)-beta-D-Gal-(1-&gt;3)-beta-D-Gal-(1-&gt;4)-beta-D-2-O-P-Xyl]-L-seryl-[protein] + H2O = 3-O-(beta-D-GlcA-(1-&gt;3)-beta-D-Gal-(1-&gt;3)-beta-D-Gal-(1-&gt;4)-beta-D-Xyl)-L-seryl-[protein] + phosphate</text>
        <dbReference type="Rhea" id="RHEA:56512"/>
        <dbReference type="Rhea" id="RHEA-COMP:12573"/>
        <dbReference type="Rhea" id="RHEA-COMP:14559"/>
        <dbReference type="ChEBI" id="CHEBI:15377"/>
        <dbReference type="ChEBI" id="CHEBI:43474"/>
        <dbReference type="ChEBI" id="CHEBI:132093"/>
        <dbReference type="ChEBI" id="CHEBI:140495"/>
    </reaction>
</comment>
<feature type="signal peptide" evidence="6">
    <location>
        <begin position="1"/>
        <end position="22"/>
    </location>
</feature>
<keyword evidence="2" id="KW-0378">Hydrolase</keyword>
<dbReference type="Proteomes" id="UP001153321">
    <property type="component" value="Chromosome 21"/>
</dbReference>
<evidence type="ECO:0000256" key="3">
    <source>
        <dbReference type="ARBA" id="ARBA00036311"/>
    </source>
</evidence>
<evidence type="ECO:0000259" key="7">
    <source>
        <dbReference type="PROSITE" id="PS50206"/>
    </source>
</evidence>
<evidence type="ECO:0000256" key="2">
    <source>
        <dbReference type="ARBA" id="ARBA00022801"/>
    </source>
</evidence>
<dbReference type="PANTHER" id="PTHR11567:SF110">
    <property type="entry name" value="2-PHOSPHOXYLOSE PHOSPHATASE 1"/>
    <property type="match status" value="1"/>
</dbReference>
<dbReference type="InterPro" id="IPR050645">
    <property type="entry name" value="Histidine_acid_phosphatase"/>
</dbReference>
<dbReference type="Pfam" id="PF00328">
    <property type="entry name" value="His_Phos_2"/>
    <property type="match status" value="1"/>
</dbReference>
<evidence type="ECO:0000256" key="5">
    <source>
        <dbReference type="ARBA" id="ARBA00041499"/>
    </source>
</evidence>
<dbReference type="Gene3D" id="3.40.50.1240">
    <property type="entry name" value="Phosphoglycerate mutase-like"/>
    <property type="match status" value="2"/>
</dbReference>
<dbReference type="EMBL" id="LR824552">
    <property type="protein sequence ID" value="CAH1640599.1"/>
    <property type="molecule type" value="Genomic_DNA"/>
</dbReference>
<feature type="domain" description="Rhodanese" evidence="7">
    <location>
        <begin position="55"/>
        <end position="162"/>
    </location>
</feature>
<gene>
    <name evidence="8" type="ORF">SPLIT_LOCUS5955</name>
</gene>
<reference evidence="8" key="1">
    <citation type="submission" date="2022-02" db="EMBL/GenBank/DDBJ databases">
        <authorList>
            <person name="King R."/>
        </authorList>
    </citation>
    <scope>NUCLEOTIDE SEQUENCE</scope>
</reference>
<dbReference type="InterPro" id="IPR029033">
    <property type="entry name" value="His_PPase_superfam"/>
</dbReference>
<proteinExistence type="inferred from homology"/>
<feature type="chain" id="PRO_5040331168" description="2-phosphoxylose phosphatase 1" evidence="6">
    <location>
        <begin position="23"/>
        <end position="449"/>
    </location>
</feature>
<protein>
    <recommendedName>
        <fullName evidence="4">2-phosphoxylose phosphatase 1</fullName>
    </recommendedName>
    <alternativeName>
        <fullName evidence="5">Acid phosphatase-like protein 2</fullName>
    </alternativeName>
</protein>